<name>A0A172UW43_9MYCO</name>
<sequence length="227" mass="24008">MRAAIDYEQHRFAVGAALSGCGYHAVDLEMLSSRISSAQPPGRSPAEVEAFSPCGARVQVVGKLGPFTYGSRWLTRLRCERCSWVVALNRGTVEQEIDLYTAEAGGDRRGALLREIFTSILADAPPGPESQAGHRSDLLAHAARHRPVLTVCAECSESGLTAAHGPSVSRCPHAAVVCQECSFTADSWAGEWNGVATGECVVASPCSTLLALADHYGIAVKGRGESL</sequence>
<dbReference type="EMBL" id="CP015597">
    <property type="protein sequence ID" value="ANE83357.1"/>
    <property type="molecule type" value="Genomic_DNA"/>
</dbReference>
<gene>
    <name evidence="1" type="ORF">A7U43_27920</name>
</gene>
<dbReference type="OrthoDB" id="4718290at2"/>
<dbReference type="KEGG" id="madi:A7U43_27920"/>
<reference evidence="1 2" key="1">
    <citation type="submission" date="2016-05" db="EMBL/GenBank/DDBJ databases">
        <title>Complete genome sequence of a phthalic acid esters degrading Mycobacterium sp. YC-RL4.</title>
        <authorList>
            <person name="Ren L."/>
            <person name="Fan S."/>
            <person name="Ruth N."/>
            <person name="Jia Y."/>
            <person name="Wang J."/>
            <person name="Qiao C."/>
        </authorList>
    </citation>
    <scope>NUCLEOTIDE SEQUENCE [LARGE SCALE GENOMIC DNA]</scope>
    <source>
        <strain evidence="1 2">YC-RL4</strain>
        <plasmid evidence="2">pmyc1</plasmid>
    </source>
</reference>
<accession>A0A172UW43</accession>
<dbReference type="Proteomes" id="UP000077143">
    <property type="component" value="Plasmid pMYC1"/>
</dbReference>
<proteinExistence type="predicted"/>
<evidence type="ECO:0000313" key="2">
    <source>
        <dbReference type="Proteomes" id="UP000077143"/>
    </source>
</evidence>
<dbReference type="RefSeq" id="WP_068003977.1">
    <property type="nucleotide sequence ID" value="NZ_CP015597.1"/>
</dbReference>
<keyword evidence="1" id="KW-0614">Plasmid</keyword>
<protein>
    <submittedName>
        <fullName evidence="1">Uncharacterized protein</fullName>
    </submittedName>
</protein>
<organism evidence="1 2">
    <name type="scientific">Mycobacterium adipatum</name>
    <dbReference type="NCBI Taxonomy" id="1682113"/>
    <lineage>
        <taxon>Bacteria</taxon>
        <taxon>Bacillati</taxon>
        <taxon>Actinomycetota</taxon>
        <taxon>Actinomycetes</taxon>
        <taxon>Mycobacteriales</taxon>
        <taxon>Mycobacteriaceae</taxon>
        <taxon>Mycobacterium</taxon>
    </lineage>
</organism>
<evidence type="ECO:0000313" key="1">
    <source>
        <dbReference type="EMBL" id="ANE83357.1"/>
    </source>
</evidence>
<geneLocation type="plasmid" evidence="2">
    <name>pmyc1</name>
</geneLocation>
<keyword evidence="2" id="KW-1185">Reference proteome</keyword>
<dbReference type="AlphaFoldDB" id="A0A172UW43"/>